<sequence length="274" mass="30138">MSFKGKILMHGETDIGSVRDHNEDAIACDEDIALAVLADGMGGHRGGEMASAITVSTVLEAVTEKIKNISPCETDEKTGYSLESLAVHEAVALANKNVHDSSEANAQYRGMGTTVVVTLFYDNRFTVAHVGDSRLYRLRDAELELITRDHSLMQELIDRGFYTSEQARNSLNKNLVTRAIGIDENVQIDIQEDIAMIDDIYLLCSDGVTDMLEDDLIKSAIIEHENDLAAAAAKIIQLANKHGGKDNISALLIKPIKSFPAKNSLFYRFFDIFS</sequence>
<name>A0A3B0WNS3_9ZZZZ</name>
<dbReference type="PROSITE" id="PS51746">
    <property type="entry name" value="PPM_2"/>
    <property type="match status" value="1"/>
</dbReference>
<dbReference type="SMART" id="SM00331">
    <property type="entry name" value="PP2C_SIG"/>
    <property type="match status" value="1"/>
</dbReference>
<dbReference type="InterPro" id="IPR001932">
    <property type="entry name" value="PPM-type_phosphatase-like_dom"/>
</dbReference>
<dbReference type="InterPro" id="IPR015655">
    <property type="entry name" value="PP2C"/>
</dbReference>
<dbReference type="AlphaFoldDB" id="A0A3B0WNS3"/>
<feature type="domain" description="PPM-type phosphatase" evidence="1">
    <location>
        <begin position="8"/>
        <end position="255"/>
    </location>
</feature>
<dbReference type="NCBIfam" id="NF033484">
    <property type="entry name" value="Stp1_PP2C_phos"/>
    <property type="match status" value="1"/>
</dbReference>
<gene>
    <name evidence="2" type="ORF">MNBD_GAMMA06-1266</name>
</gene>
<accession>A0A3B0WNS3</accession>
<organism evidence="2">
    <name type="scientific">hydrothermal vent metagenome</name>
    <dbReference type="NCBI Taxonomy" id="652676"/>
    <lineage>
        <taxon>unclassified sequences</taxon>
        <taxon>metagenomes</taxon>
        <taxon>ecological metagenomes</taxon>
    </lineage>
</organism>
<dbReference type="SUPFAM" id="SSF81606">
    <property type="entry name" value="PP2C-like"/>
    <property type="match status" value="1"/>
</dbReference>
<dbReference type="SMART" id="SM00332">
    <property type="entry name" value="PP2Cc"/>
    <property type="match status" value="1"/>
</dbReference>
<dbReference type="Pfam" id="PF13672">
    <property type="entry name" value="PP2C_2"/>
    <property type="match status" value="1"/>
</dbReference>
<evidence type="ECO:0000259" key="1">
    <source>
        <dbReference type="PROSITE" id="PS51746"/>
    </source>
</evidence>
<dbReference type="GO" id="GO:0004722">
    <property type="term" value="F:protein serine/threonine phosphatase activity"/>
    <property type="evidence" value="ECO:0007669"/>
    <property type="project" value="InterPro"/>
</dbReference>
<dbReference type="PANTHER" id="PTHR47992">
    <property type="entry name" value="PROTEIN PHOSPHATASE"/>
    <property type="match status" value="1"/>
</dbReference>
<reference evidence="2" key="1">
    <citation type="submission" date="2018-06" db="EMBL/GenBank/DDBJ databases">
        <authorList>
            <person name="Zhirakovskaya E."/>
        </authorList>
    </citation>
    <scope>NUCLEOTIDE SEQUENCE</scope>
</reference>
<evidence type="ECO:0000313" key="2">
    <source>
        <dbReference type="EMBL" id="VAW52317.1"/>
    </source>
</evidence>
<protein>
    <submittedName>
        <fullName evidence="2">Protein serine/threonine phosphatase PrpC, regulation of stationary phase</fullName>
    </submittedName>
</protein>
<dbReference type="Gene3D" id="3.60.40.10">
    <property type="entry name" value="PPM-type phosphatase domain"/>
    <property type="match status" value="1"/>
</dbReference>
<proteinExistence type="predicted"/>
<dbReference type="CDD" id="cd00143">
    <property type="entry name" value="PP2Cc"/>
    <property type="match status" value="1"/>
</dbReference>
<dbReference type="InterPro" id="IPR036457">
    <property type="entry name" value="PPM-type-like_dom_sf"/>
</dbReference>
<dbReference type="EMBL" id="UOFD01000045">
    <property type="protein sequence ID" value="VAW52317.1"/>
    <property type="molecule type" value="Genomic_DNA"/>
</dbReference>